<protein>
    <submittedName>
        <fullName evidence="3">OSJNBa0065J03.23 protein</fullName>
    </submittedName>
    <submittedName>
        <fullName evidence="2">OSJNBb0032D24.17 protein</fullName>
    </submittedName>
</protein>
<name>Q7XNH6_ORYSJ</name>
<sequence>MAVARPNLNGALSLRVEGRPVRGAEVEDVAWRWRIRRRRGQIRPLRGWIWRLHAGVSRSRVATTGGGGGGVWQLAAAGEGGRRTWRTRWRLAAVVVTAEAGARGGRGGSRSRGLHAHEAWPSKACGWPGGAARWAARRARWGKEVGQRGRWRVAPEPERPRFRCRCRPRCDYAFGRGNPTEGIVEIPLLSWQGSLGENLVQFFGRMTTVSFGVATLVRASFLSLRVVVVLLAWWRRPTSSVNRGASSGRRRISCYGGGSSDAASDGRMEGEGPSGGEALTKIRRVDEHHPVMERMKNMDADISVVAGKISRAARTACSDAKWVVDAQVPATLGAAGTSIAMDGRL</sequence>
<evidence type="ECO:0000313" key="3">
    <source>
        <dbReference type="EMBL" id="CAE75908.1"/>
    </source>
</evidence>
<reference evidence="2" key="1">
    <citation type="journal article" date="2002" name="Nature">
        <title>Sequence and analysis of rice chromosome 4.</title>
        <authorList>
            <person name="Feng Q."/>
            <person name="Zhang Y."/>
            <person name="Hao P."/>
            <person name="Wang S."/>
            <person name="Fu G."/>
            <person name="Huang Y."/>
            <person name="Li Y."/>
            <person name="Zhu J."/>
            <person name="Liu Y."/>
            <person name="Hu X."/>
            <person name="Jia P."/>
            <person name="Zhang Y."/>
            <person name="Zhao Q."/>
            <person name="Ying K."/>
            <person name="Yu S."/>
            <person name="Tang Y."/>
            <person name="Weng Q."/>
            <person name="Zhang L."/>
            <person name="Lu Y."/>
            <person name="Mu J."/>
            <person name="Lu Y."/>
            <person name="Zhang L.S."/>
            <person name="Yu Z."/>
            <person name="Fan D."/>
            <person name="Liu X."/>
            <person name="Lu T."/>
            <person name="Li C."/>
            <person name="Wu Y."/>
            <person name="Sun T."/>
            <person name="Lei H."/>
            <person name="Li T."/>
            <person name="Hu H."/>
            <person name="Guan J."/>
            <person name="Wu M."/>
            <person name="Zhang R."/>
            <person name="Zhou B."/>
            <person name="Chen Z."/>
            <person name="Chen L."/>
            <person name="Jin Z."/>
            <person name="Wang R."/>
            <person name="Yin H."/>
            <person name="Cai Z."/>
            <person name="Ren S."/>
            <person name="Lv G."/>
            <person name="Gu W."/>
            <person name="Zhu G."/>
            <person name="Tu Y."/>
            <person name="Jia J."/>
            <person name="Zhang Y."/>
            <person name="Chen J."/>
            <person name="Kang H."/>
            <person name="Chen X."/>
            <person name="Shao C."/>
            <person name="Sun Y."/>
            <person name="Hu Q."/>
            <person name="Zhang X."/>
            <person name="Zhang W."/>
            <person name="Wang L."/>
            <person name="Ding C."/>
            <person name="Sheng H."/>
            <person name="Gu J."/>
            <person name="Chen S."/>
            <person name="Ni L."/>
            <person name="Zhu F."/>
            <person name="Chen W."/>
            <person name="Lan L."/>
            <person name="Lai Y."/>
            <person name="Cheng Z."/>
            <person name="Gu M."/>
            <person name="Jiang J."/>
            <person name="Li J."/>
            <person name="Hong G."/>
            <person name="Xue Y."/>
            <person name="Han B."/>
        </authorList>
    </citation>
    <scope>NUCLEOTIDE SEQUENCE</scope>
</reference>
<dbReference type="AlphaFoldDB" id="Q7XNH6"/>
<organism evidence="2 4">
    <name type="scientific">Oryza sativa subsp. japonica</name>
    <name type="common">Rice</name>
    <dbReference type="NCBI Taxonomy" id="39947"/>
    <lineage>
        <taxon>Eukaryota</taxon>
        <taxon>Viridiplantae</taxon>
        <taxon>Streptophyta</taxon>
        <taxon>Embryophyta</taxon>
        <taxon>Tracheophyta</taxon>
        <taxon>Spermatophyta</taxon>
        <taxon>Magnoliopsida</taxon>
        <taxon>Liliopsida</taxon>
        <taxon>Poales</taxon>
        <taxon>Poaceae</taxon>
        <taxon>BOP clade</taxon>
        <taxon>Oryzoideae</taxon>
        <taxon>Oryzeae</taxon>
        <taxon>Oryzinae</taxon>
        <taxon>Oryza</taxon>
        <taxon>Oryza sativa</taxon>
    </lineage>
</organism>
<accession>Q7XNH6</accession>
<reference evidence="4" key="3">
    <citation type="journal article" date="2008" name="Nucleic Acids Res.">
        <title>The rice annotation project database (RAP-DB): 2008 update.</title>
        <authorList>
            <consortium name="The rice annotation project (RAP)"/>
        </authorList>
    </citation>
    <scope>GENOME REANNOTATION</scope>
    <source>
        <strain evidence="4">cv. Nipponbare</strain>
    </source>
</reference>
<dbReference type="EMBL" id="AL662995">
    <property type="protein sequence ID" value="CAE04087.2"/>
    <property type="molecule type" value="Genomic_DNA"/>
</dbReference>
<dbReference type="Proteomes" id="UP000000763">
    <property type="component" value="Chromosome 4"/>
</dbReference>
<evidence type="ECO:0000256" key="1">
    <source>
        <dbReference type="SAM" id="MobiDB-lite"/>
    </source>
</evidence>
<feature type="region of interest" description="Disordered" evidence="1">
    <location>
        <begin position="256"/>
        <end position="277"/>
    </location>
</feature>
<proteinExistence type="predicted"/>
<reference evidence="4" key="2">
    <citation type="journal article" date="2005" name="Nature">
        <title>The map-based sequence of the rice genome.</title>
        <authorList>
            <consortium name="International rice genome sequencing project (IRGSP)"/>
            <person name="Matsumoto T."/>
            <person name="Wu J."/>
            <person name="Kanamori H."/>
            <person name="Katayose Y."/>
            <person name="Fujisawa M."/>
            <person name="Namiki N."/>
            <person name="Mizuno H."/>
            <person name="Yamamoto K."/>
            <person name="Antonio B.A."/>
            <person name="Baba T."/>
            <person name="Sakata K."/>
            <person name="Nagamura Y."/>
            <person name="Aoki H."/>
            <person name="Arikawa K."/>
            <person name="Arita K."/>
            <person name="Bito T."/>
            <person name="Chiden Y."/>
            <person name="Fujitsuka N."/>
            <person name="Fukunaka R."/>
            <person name="Hamada M."/>
            <person name="Harada C."/>
            <person name="Hayashi A."/>
            <person name="Hijishita S."/>
            <person name="Honda M."/>
            <person name="Hosokawa S."/>
            <person name="Ichikawa Y."/>
            <person name="Idonuma A."/>
            <person name="Iijima M."/>
            <person name="Ikeda M."/>
            <person name="Ikeno M."/>
            <person name="Ito K."/>
            <person name="Ito S."/>
            <person name="Ito T."/>
            <person name="Ito Y."/>
            <person name="Ito Y."/>
            <person name="Iwabuchi A."/>
            <person name="Kamiya K."/>
            <person name="Karasawa W."/>
            <person name="Kurita K."/>
            <person name="Katagiri S."/>
            <person name="Kikuta A."/>
            <person name="Kobayashi H."/>
            <person name="Kobayashi N."/>
            <person name="Machita K."/>
            <person name="Maehara T."/>
            <person name="Masukawa M."/>
            <person name="Mizubayashi T."/>
            <person name="Mukai Y."/>
            <person name="Nagasaki H."/>
            <person name="Nagata Y."/>
            <person name="Naito S."/>
            <person name="Nakashima M."/>
            <person name="Nakama Y."/>
            <person name="Nakamichi Y."/>
            <person name="Nakamura M."/>
            <person name="Meguro A."/>
            <person name="Negishi M."/>
            <person name="Ohta I."/>
            <person name="Ohta T."/>
            <person name="Okamoto M."/>
            <person name="Ono N."/>
            <person name="Saji S."/>
            <person name="Sakaguchi M."/>
            <person name="Sakai K."/>
            <person name="Shibata M."/>
            <person name="Shimokawa T."/>
            <person name="Song J."/>
            <person name="Takazaki Y."/>
            <person name="Terasawa K."/>
            <person name="Tsugane M."/>
            <person name="Tsuji K."/>
            <person name="Ueda S."/>
            <person name="Waki K."/>
            <person name="Yamagata H."/>
            <person name="Yamamoto M."/>
            <person name="Yamamoto S."/>
            <person name="Yamane H."/>
            <person name="Yoshiki S."/>
            <person name="Yoshihara R."/>
            <person name="Yukawa K."/>
            <person name="Zhong H."/>
            <person name="Yano M."/>
            <person name="Yuan Q."/>
            <person name="Ouyang S."/>
            <person name="Liu J."/>
            <person name="Jones K.M."/>
            <person name="Gansberger K."/>
            <person name="Moffat K."/>
            <person name="Hill J."/>
            <person name="Bera J."/>
            <person name="Fadrosh D."/>
            <person name="Jin S."/>
            <person name="Johri S."/>
            <person name="Kim M."/>
            <person name="Overton L."/>
            <person name="Reardon M."/>
            <person name="Tsitrin T."/>
            <person name="Vuong H."/>
            <person name="Weaver B."/>
            <person name="Ciecko A."/>
            <person name="Tallon L."/>
            <person name="Jackson J."/>
            <person name="Pai G."/>
            <person name="Aken S.V."/>
            <person name="Utterback T."/>
            <person name="Reidmuller S."/>
            <person name="Feldblyum T."/>
            <person name="Hsiao J."/>
            <person name="Zismann V."/>
            <person name="Iobst S."/>
            <person name="de Vazeille A.R."/>
            <person name="Buell C.R."/>
            <person name="Ying K."/>
            <person name="Li Y."/>
            <person name="Lu T."/>
            <person name="Huang Y."/>
            <person name="Zhao Q."/>
            <person name="Feng Q."/>
            <person name="Zhang L."/>
            <person name="Zhu J."/>
            <person name="Weng Q."/>
            <person name="Mu J."/>
            <person name="Lu Y."/>
            <person name="Fan D."/>
            <person name="Liu Y."/>
            <person name="Guan J."/>
            <person name="Zhang Y."/>
            <person name="Yu S."/>
            <person name="Liu X."/>
            <person name="Zhang Y."/>
            <person name="Hong G."/>
            <person name="Han B."/>
            <person name="Choisne N."/>
            <person name="Demange N."/>
            <person name="Orjeda G."/>
            <person name="Samain S."/>
            <person name="Cattolico L."/>
            <person name="Pelletier E."/>
            <person name="Couloux A."/>
            <person name="Segurens B."/>
            <person name="Wincker P."/>
            <person name="D'Hont A."/>
            <person name="Scarpelli C."/>
            <person name="Weissenbach J."/>
            <person name="Salanoubat M."/>
            <person name="Quetier F."/>
            <person name="Yu Y."/>
            <person name="Kim H.R."/>
            <person name="Rambo T."/>
            <person name="Currie J."/>
            <person name="Collura K."/>
            <person name="Luo M."/>
            <person name="Yang T."/>
            <person name="Ammiraju J.S.S."/>
            <person name="Engler F."/>
            <person name="Soderlund C."/>
            <person name="Wing R.A."/>
            <person name="Palmer L.E."/>
            <person name="de la Bastide M."/>
            <person name="Spiegel L."/>
            <person name="Nascimento L."/>
            <person name="Zutavern T."/>
            <person name="O'Shaughnessy A."/>
            <person name="Dike S."/>
            <person name="Dedhia N."/>
            <person name="Preston R."/>
            <person name="Balija V."/>
            <person name="McCombie W.R."/>
            <person name="Chow T."/>
            <person name="Chen H."/>
            <person name="Chung M."/>
            <person name="Chen C."/>
            <person name="Shaw J."/>
            <person name="Wu H."/>
            <person name="Hsiao K."/>
            <person name="Chao Y."/>
            <person name="Chu M."/>
            <person name="Cheng C."/>
            <person name="Hour A."/>
            <person name="Lee P."/>
            <person name="Lin S."/>
            <person name="Lin Y."/>
            <person name="Liou J."/>
            <person name="Liu S."/>
            <person name="Hsing Y."/>
            <person name="Raghuvanshi S."/>
            <person name="Mohanty A."/>
            <person name="Bharti A.K."/>
            <person name="Gaur A."/>
            <person name="Gupta V."/>
            <person name="Kumar D."/>
            <person name="Ravi V."/>
            <person name="Vij S."/>
            <person name="Kapur A."/>
            <person name="Khurana P."/>
            <person name="Khurana P."/>
            <person name="Khurana J.P."/>
            <person name="Tyagi A.K."/>
            <person name="Gaikwad K."/>
            <person name="Singh A."/>
            <person name="Dalal V."/>
            <person name="Srivastava S."/>
            <person name="Dixit A."/>
            <person name="Pal A.K."/>
            <person name="Ghazi I.A."/>
            <person name="Yadav M."/>
            <person name="Pandit A."/>
            <person name="Bhargava A."/>
            <person name="Sureshbabu K."/>
            <person name="Batra K."/>
            <person name="Sharma T.R."/>
            <person name="Mohapatra T."/>
            <person name="Singh N.K."/>
            <person name="Messing J."/>
            <person name="Nelson A.B."/>
            <person name="Fuks G."/>
            <person name="Kavchok S."/>
            <person name="Keizer G."/>
            <person name="Linton E."/>
            <person name="Llaca V."/>
            <person name="Song R."/>
            <person name="Tanyolac B."/>
            <person name="Young S."/>
            <person name="Ho-Il K."/>
            <person name="Hahn J.H."/>
            <person name="Sangsakoo G."/>
            <person name="Vanavichit A."/>
            <person name="de Mattos Luiz.A.T."/>
            <person name="Zimmer P.D."/>
            <person name="Malone G."/>
            <person name="Dellagostin O."/>
            <person name="de Oliveira A.C."/>
            <person name="Bevan M."/>
            <person name="Bancroft I."/>
            <person name="Minx P."/>
            <person name="Cordum H."/>
            <person name="Wilson R."/>
            <person name="Cheng Z."/>
            <person name="Jin W."/>
            <person name="Jiang J."/>
            <person name="Leong S.A."/>
            <person name="Iwama H."/>
            <person name="Gojobori T."/>
            <person name="Itoh T."/>
            <person name="Niimura Y."/>
            <person name="Fujii Y."/>
            <person name="Habara T."/>
            <person name="Sakai H."/>
            <person name="Sato Y."/>
            <person name="Wilson G."/>
            <person name="Kumar K."/>
            <person name="McCouch S."/>
            <person name="Juretic N."/>
            <person name="Hoen D."/>
            <person name="Wright S."/>
            <person name="Bruskiewich R."/>
            <person name="Bureau T."/>
            <person name="Miyao A."/>
            <person name="Hirochika H."/>
            <person name="Nishikawa T."/>
            <person name="Kadowaki K."/>
            <person name="Sugiura M."/>
            <person name="Burr B."/>
            <person name="Sasaki T."/>
        </authorList>
    </citation>
    <scope>NUCLEOTIDE SEQUENCE [LARGE SCALE GENOMIC DNA]</scope>
    <source>
        <strain evidence="4">cv. Nipponbare</strain>
    </source>
</reference>
<dbReference type="EMBL" id="AL731615">
    <property type="protein sequence ID" value="CAE75908.1"/>
    <property type="molecule type" value="Genomic_DNA"/>
</dbReference>
<evidence type="ECO:0000313" key="2">
    <source>
        <dbReference type="EMBL" id="CAE04087.2"/>
    </source>
</evidence>
<gene>
    <name evidence="3" type="ORF">OSJNBa0065J03.23</name>
    <name evidence="2" type="ORF">OSJNBb0032D24.17</name>
</gene>
<evidence type="ECO:0000313" key="4">
    <source>
        <dbReference type="Proteomes" id="UP000000763"/>
    </source>
</evidence>